<feature type="domain" description="Amidohydrolase 3" evidence="1">
    <location>
        <begin position="52"/>
        <end position="540"/>
    </location>
</feature>
<dbReference type="PANTHER" id="PTHR22642">
    <property type="entry name" value="IMIDAZOLONEPROPIONASE"/>
    <property type="match status" value="1"/>
</dbReference>
<dbReference type="EMBL" id="ADLK01000037">
    <property type="protein sequence ID" value="KMW14469.1"/>
    <property type="molecule type" value="Genomic_DNA"/>
</dbReference>
<dbReference type="Gene3D" id="2.30.40.10">
    <property type="entry name" value="Urease, subunit C, domain 1"/>
    <property type="match status" value="1"/>
</dbReference>
<evidence type="ECO:0000259" key="1">
    <source>
        <dbReference type="Pfam" id="PF07969"/>
    </source>
</evidence>
<dbReference type="SUPFAM" id="SSF51338">
    <property type="entry name" value="Composite domain of metallo-dependent hydrolases"/>
    <property type="match status" value="1"/>
</dbReference>
<dbReference type="GeneID" id="93164283"/>
<name>A0A0J9BQR3_9FIRM</name>
<comment type="caution">
    <text evidence="2">The sequence shown here is derived from an EMBL/GenBank/DDBJ whole genome shotgun (WGS) entry which is preliminary data.</text>
</comment>
<dbReference type="PATRIC" id="fig|742734.4.peg.5113"/>
<dbReference type="RefSeq" id="WP_048930871.1">
    <property type="nucleotide sequence ID" value="NZ_KQ235883.1"/>
</dbReference>
<dbReference type="Gene3D" id="3.20.20.140">
    <property type="entry name" value="Metal-dependent hydrolases"/>
    <property type="match status" value="1"/>
</dbReference>
<gene>
    <name evidence="2" type="ORF">HMPREF9470_04775</name>
</gene>
<evidence type="ECO:0000313" key="3">
    <source>
        <dbReference type="Proteomes" id="UP000037392"/>
    </source>
</evidence>
<dbReference type="OrthoDB" id="9767366at2"/>
<proteinExistence type="predicted"/>
<evidence type="ECO:0000313" key="2">
    <source>
        <dbReference type="EMBL" id="KMW14469.1"/>
    </source>
</evidence>
<organism evidence="2 3">
    <name type="scientific">[Clostridium] citroniae WAL-19142</name>
    <dbReference type="NCBI Taxonomy" id="742734"/>
    <lineage>
        <taxon>Bacteria</taxon>
        <taxon>Bacillati</taxon>
        <taxon>Bacillota</taxon>
        <taxon>Clostridia</taxon>
        <taxon>Lachnospirales</taxon>
        <taxon>Lachnospiraceae</taxon>
        <taxon>Enterocloster</taxon>
    </lineage>
</organism>
<dbReference type="GO" id="GO:0016810">
    <property type="term" value="F:hydrolase activity, acting on carbon-nitrogen (but not peptide) bonds"/>
    <property type="evidence" value="ECO:0007669"/>
    <property type="project" value="InterPro"/>
</dbReference>
<accession>A0A0J9BQR3</accession>
<dbReference type="InterPro" id="IPR013108">
    <property type="entry name" value="Amidohydro_3"/>
</dbReference>
<protein>
    <recommendedName>
        <fullName evidence="1">Amidohydrolase 3 domain-containing protein</fullName>
    </recommendedName>
</protein>
<dbReference type="Proteomes" id="UP000037392">
    <property type="component" value="Unassembled WGS sequence"/>
</dbReference>
<dbReference type="InterPro" id="IPR033932">
    <property type="entry name" value="YtcJ-like"/>
</dbReference>
<dbReference type="AlphaFoldDB" id="A0A0J9BQR3"/>
<dbReference type="PANTHER" id="PTHR22642:SF2">
    <property type="entry name" value="PROTEIN LONG AFTER FAR-RED 3"/>
    <property type="match status" value="1"/>
</dbReference>
<sequence>MGQILYYNGTILTMEDQKPCVEAVLTENGRITDAGTYKDLLERAGSQVRKGDLQGNVMVPGFIDPHSHFTACASNTMEVNLDGAENFDTIISRIQDFIRQRKIPEGQWVQASGYDHNCLKEHTHPRRMVLDQAAPRNPLIMKHQSGHMGVLNTMALNQLGITPDTVCPQGGVIEIKDKTITGYMEEAAFLKYQNQVPMPDKEEFLQAYSRAQELYASHGITTVQEGLLSQRLLPLYGLLAGSGLLKLDLVAYGDIRESKTVTEQLKDHIRIYKNHIKLGGYKMFLDGSPQGRTAWMREPYEADQEGGQPKDYRGYGTLQDEEVYAHILKAEREGMQLLAHCNGDMACEQYLNQMEAVYGYLKKNEDPDCPAFYPGDIRPVMIHAQLLGLDQLKQVKRLKVIPSFFLAHVYHWGDVHIKNFGMERAGRISPAASALKEGIVFTLHQDSPVIRPDMMETLWCAVNRRTKGGVVLGGTERLPVWEALKAITVNGAYQYFEEDEKGSIVSGKMADFAVLDKNPLSTEPDGIRDIKVLATIKEDQLIWKRQ</sequence>
<dbReference type="InterPro" id="IPR032466">
    <property type="entry name" value="Metal_Hydrolase"/>
</dbReference>
<dbReference type="Gene3D" id="3.10.310.70">
    <property type="match status" value="1"/>
</dbReference>
<dbReference type="SUPFAM" id="SSF51556">
    <property type="entry name" value="Metallo-dependent hydrolases"/>
    <property type="match status" value="1"/>
</dbReference>
<dbReference type="Pfam" id="PF07969">
    <property type="entry name" value="Amidohydro_3"/>
    <property type="match status" value="1"/>
</dbReference>
<dbReference type="CDD" id="cd01300">
    <property type="entry name" value="YtcJ_like"/>
    <property type="match status" value="1"/>
</dbReference>
<reference evidence="2 3" key="1">
    <citation type="submission" date="2011-04" db="EMBL/GenBank/DDBJ databases">
        <title>The Genome Sequence of Clostridium citroniae WAL-19142.</title>
        <authorList>
            <consortium name="The Broad Institute Genome Sequencing Platform"/>
            <person name="Earl A."/>
            <person name="Ward D."/>
            <person name="Feldgarden M."/>
            <person name="Gevers D."/>
            <person name="Warren Y.A."/>
            <person name="Tyrrell K.L."/>
            <person name="Citron D.M."/>
            <person name="Goldstein E.J."/>
            <person name="Daigneault M."/>
            <person name="Allen-Vercoe E."/>
            <person name="Young S.K."/>
            <person name="Zeng Q."/>
            <person name="Gargeya S."/>
            <person name="Fitzgerald M."/>
            <person name="Haas B."/>
            <person name="Abouelleil A."/>
            <person name="Alvarado L."/>
            <person name="Arachchi H.M."/>
            <person name="Berlin A."/>
            <person name="Brown A."/>
            <person name="Chapman S.B."/>
            <person name="Chen Z."/>
            <person name="Dunbar C."/>
            <person name="Freedman E."/>
            <person name="Gearin G."/>
            <person name="Gellesch M."/>
            <person name="Goldberg J."/>
            <person name="Griggs A."/>
            <person name="Gujja S."/>
            <person name="Heilman E.R."/>
            <person name="Heiman D."/>
            <person name="Howarth C."/>
            <person name="Larson L."/>
            <person name="Lui A."/>
            <person name="MacDonald P.J."/>
            <person name="Mehta T."/>
            <person name="Montmayeur A."/>
            <person name="Murphy C."/>
            <person name="Neiman D."/>
            <person name="Pearson M."/>
            <person name="Priest M."/>
            <person name="Roberts A."/>
            <person name="Saif S."/>
            <person name="Shea T."/>
            <person name="Shenoy N."/>
            <person name="Sisk P."/>
            <person name="Stolte C."/>
            <person name="Sykes S."/>
            <person name="White J."/>
            <person name="Yandava C."/>
            <person name="Wortman J."/>
            <person name="Nusbaum C."/>
            <person name="Birren B."/>
        </authorList>
    </citation>
    <scope>NUCLEOTIDE SEQUENCE [LARGE SCALE GENOMIC DNA]</scope>
    <source>
        <strain evidence="2 3">WAL-19142</strain>
    </source>
</reference>
<dbReference type="InterPro" id="IPR011059">
    <property type="entry name" value="Metal-dep_hydrolase_composite"/>
</dbReference>